<evidence type="ECO:0000313" key="1">
    <source>
        <dbReference type="EMBL" id="GFS48292.1"/>
    </source>
</evidence>
<accession>A0A8X6IJX4</accession>
<protein>
    <submittedName>
        <fullName evidence="1">Uncharacterized protein</fullName>
    </submittedName>
</protein>
<sequence>MLRSKYNTLSFKEYTSNNDPCSCLRRIKFSLHKTLIHSSILTSDLSHLQQIRIRKYYLGLGSSVIISFLHTTEPDGFPNTEQFKVAVLPTSKRSSGGVMATR</sequence>
<dbReference type="OrthoDB" id="10462639at2759"/>
<reference evidence="1" key="1">
    <citation type="submission" date="2020-08" db="EMBL/GenBank/DDBJ databases">
        <title>Multicomponent nature underlies the extraordinary mechanical properties of spider dragline silk.</title>
        <authorList>
            <person name="Kono N."/>
            <person name="Nakamura H."/>
            <person name="Mori M."/>
            <person name="Yoshida Y."/>
            <person name="Ohtoshi R."/>
            <person name="Malay A.D."/>
            <person name="Moran D.A.P."/>
            <person name="Tomita M."/>
            <person name="Numata K."/>
            <person name="Arakawa K."/>
        </authorList>
    </citation>
    <scope>NUCLEOTIDE SEQUENCE</scope>
</reference>
<dbReference type="Proteomes" id="UP000886998">
    <property type="component" value="Unassembled WGS sequence"/>
</dbReference>
<keyword evidence="2" id="KW-1185">Reference proteome</keyword>
<evidence type="ECO:0000313" key="2">
    <source>
        <dbReference type="Proteomes" id="UP000886998"/>
    </source>
</evidence>
<dbReference type="AlphaFoldDB" id="A0A8X6IJX4"/>
<comment type="caution">
    <text evidence="1">The sequence shown here is derived from an EMBL/GenBank/DDBJ whole genome shotgun (WGS) entry which is preliminary data.</text>
</comment>
<gene>
    <name evidence="1" type="ORF">TNIN_398891</name>
</gene>
<name>A0A8X6IJX4_9ARAC</name>
<dbReference type="EMBL" id="BMAV01026208">
    <property type="protein sequence ID" value="GFS48292.1"/>
    <property type="molecule type" value="Genomic_DNA"/>
</dbReference>
<organism evidence="1 2">
    <name type="scientific">Trichonephila inaurata madagascariensis</name>
    <dbReference type="NCBI Taxonomy" id="2747483"/>
    <lineage>
        <taxon>Eukaryota</taxon>
        <taxon>Metazoa</taxon>
        <taxon>Ecdysozoa</taxon>
        <taxon>Arthropoda</taxon>
        <taxon>Chelicerata</taxon>
        <taxon>Arachnida</taxon>
        <taxon>Araneae</taxon>
        <taxon>Araneomorphae</taxon>
        <taxon>Entelegynae</taxon>
        <taxon>Araneoidea</taxon>
        <taxon>Nephilidae</taxon>
        <taxon>Trichonephila</taxon>
        <taxon>Trichonephila inaurata</taxon>
    </lineage>
</organism>
<proteinExistence type="predicted"/>